<keyword evidence="2" id="KW-1185">Reference proteome</keyword>
<reference evidence="2" key="1">
    <citation type="submission" date="2012-01" db="EMBL/GenBank/DDBJ databases">
        <authorList>
            <person name="Walter R."/>
            <person name="Schartl M."/>
            <person name="Warren W."/>
        </authorList>
    </citation>
    <scope>NUCLEOTIDE SEQUENCE [LARGE SCALE GENOMIC DNA]</scope>
    <source>
        <strain evidence="2">JP 163 A</strain>
    </source>
</reference>
<dbReference type="GeneTree" id="ENSGT00940000155598"/>
<dbReference type="STRING" id="8083.ENSXMAP00000023238"/>
<name>A0A3B5PU50_XIPMA</name>
<dbReference type="AlphaFoldDB" id="A0A3B5PU50"/>
<evidence type="ECO:0000313" key="2">
    <source>
        <dbReference type="Proteomes" id="UP000002852"/>
    </source>
</evidence>
<dbReference type="PANTHER" id="PTHR10856:SF2">
    <property type="entry name" value="CORONIN-2A"/>
    <property type="match status" value="1"/>
</dbReference>
<reference evidence="2" key="2">
    <citation type="journal article" date="2013" name="Nat. Genet.">
        <title>The genome of the platyfish, Xiphophorus maculatus, provides insights into evolutionary adaptation and several complex traits.</title>
        <authorList>
            <person name="Schartl M."/>
            <person name="Walter R.B."/>
            <person name="Shen Y."/>
            <person name="Garcia T."/>
            <person name="Catchen J."/>
            <person name="Amores A."/>
            <person name="Braasch I."/>
            <person name="Chalopin D."/>
            <person name="Volff J.N."/>
            <person name="Lesch K.P."/>
            <person name="Bisazza A."/>
            <person name="Minx P."/>
            <person name="Hillier L."/>
            <person name="Wilson R.K."/>
            <person name="Fuerstenberg S."/>
            <person name="Boore J."/>
            <person name="Searle S."/>
            <person name="Postlethwait J.H."/>
            <person name="Warren W.C."/>
        </authorList>
    </citation>
    <scope>NUCLEOTIDE SEQUENCE [LARGE SCALE GENOMIC DNA]</scope>
    <source>
        <strain evidence="2">JP 163 A</strain>
    </source>
</reference>
<dbReference type="GO" id="GO:0051015">
    <property type="term" value="F:actin filament binding"/>
    <property type="evidence" value="ECO:0007669"/>
    <property type="project" value="TreeGrafter"/>
</dbReference>
<protein>
    <submittedName>
        <fullName evidence="1">Uncharacterized protein</fullName>
    </submittedName>
</protein>
<accession>A0A3B5PU50</accession>
<dbReference type="Proteomes" id="UP000002852">
    <property type="component" value="Unassembled WGS sequence"/>
</dbReference>
<sequence length="85" mass="9551">MPKRGLDVSACEIFRFYRLIAVKDLLEPLSMIIPRKQSEVFHEDLYPMTAGNQAALTAQEWLLGINRGMVRVMSAGLSSPLQARC</sequence>
<dbReference type="InterPro" id="IPR015505">
    <property type="entry name" value="Coronin"/>
</dbReference>
<reference evidence="1" key="3">
    <citation type="submission" date="2025-08" db="UniProtKB">
        <authorList>
            <consortium name="Ensembl"/>
        </authorList>
    </citation>
    <scope>IDENTIFICATION</scope>
    <source>
        <strain evidence="1">JP 163 A</strain>
    </source>
</reference>
<dbReference type="OMA" id="SALFHED"/>
<dbReference type="SMART" id="SM01167">
    <property type="entry name" value="DUF1900"/>
    <property type="match status" value="1"/>
</dbReference>
<reference evidence="1" key="4">
    <citation type="submission" date="2025-09" db="UniProtKB">
        <authorList>
            <consortium name="Ensembl"/>
        </authorList>
    </citation>
    <scope>IDENTIFICATION</scope>
    <source>
        <strain evidence="1">JP 163 A</strain>
    </source>
</reference>
<dbReference type="InParanoid" id="A0A3B5PU50"/>
<evidence type="ECO:0000313" key="1">
    <source>
        <dbReference type="Ensembl" id="ENSXMAP00000023238.1"/>
    </source>
</evidence>
<proteinExistence type="predicted"/>
<dbReference type="Pfam" id="PF16300">
    <property type="entry name" value="WD40_4"/>
    <property type="match status" value="1"/>
</dbReference>
<dbReference type="Ensembl" id="ENSXMAT00000036000.1">
    <property type="protein sequence ID" value="ENSXMAP00000023238.1"/>
    <property type="gene ID" value="ENSXMAG00000026518.1"/>
</dbReference>
<organism evidence="1 2">
    <name type="scientific">Xiphophorus maculatus</name>
    <name type="common">Southern platyfish</name>
    <name type="synonym">Platypoecilus maculatus</name>
    <dbReference type="NCBI Taxonomy" id="8083"/>
    <lineage>
        <taxon>Eukaryota</taxon>
        <taxon>Metazoa</taxon>
        <taxon>Chordata</taxon>
        <taxon>Craniata</taxon>
        <taxon>Vertebrata</taxon>
        <taxon>Euteleostomi</taxon>
        <taxon>Actinopterygii</taxon>
        <taxon>Neopterygii</taxon>
        <taxon>Teleostei</taxon>
        <taxon>Neoteleostei</taxon>
        <taxon>Acanthomorphata</taxon>
        <taxon>Ovalentaria</taxon>
        <taxon>Atherinomorphae</taxon>
        <taxon>Cyprinodontiformes</taxon>
        <taxon>Poeciliidae</taxon>
        <taxon>Poeciliinae</taxon>
        <taxon>Xiphophorus</taxon>
    </lineage>
</organism>
<dbReference type="PANTHER" id="PTHR10856">
    <property type="entry name" value="CORONIN"/>
    <property type="match status" value="1"/>
</dbReference>